<keyword evidence="2" id="KW-1185">Reference proteome</keyword>
<evidence type="ECO:0000313" key="1">
    <source>
        <dbReference type="EMBL" id="MFC3761743.1"/>
    </source>
</evidence>
<dbReference type="SUPFAM" id="SSF55724">
    <property type="entry name" value="Mog1p/PsbP-like"/>
    <property type="match status" value="1"/>
</dbReference>
<organism evidence="1 2">
    <name type="scientific">Tenggerimyces flavus</name>
    <dbReference type="NCBI Taxonomy" id="1708749"/>
    <lineage>
        <taxon>Bacteria</taxon>
        <taxon>Bacillati</taxon>
        <taxon>Actinomycetota</taxon>
        <taxon>Actinomycetes</taxon>
        <taxon>Propionibacteriales</taxon>
        <taxon>Nocardioidaceae</taxon>
        <taxon>Tenggerimyces</taxon>
    </lineage>
</organism>
<dbReference type="Gene3D" id="3.40.1000.10">
    <property type="entry name" value="Mog1/PsbP, alpha/beta/alpha sandwich"/>
    <property type="match status" value="1"/>
</dbReference>
<name>A0ABV7Y9G2_9ACTN</name>
<proteinExistence type="predicted"/>
<accession>A0ABV7Y9G2</accession>
<gene>
    <name evidence="1" type="ORF">ACFOUW_12940</name>
</gene>
<comment type="caution">
    <text evidence="1">The sequence shown here is derived from an EMBL/GenBank/DDBJ whole genome shotgun (WGS) entry which is preliminary data.</text>
</comment>
<dbReference type="InterPro" id="IPR016123">
    <property type="entry name" value="Mog1/PsbP_a/b/a-sand"/>
</dbReference>
<evidence type="ECO:0000313" key="2">
    <source>
        <dbReference type="Proteomes" id="UP001595699"/>
    </source>
</evidence>
<sequence>MRLNRPTLGASAPPEWLFKETITLSAPENQANVIVSSEAVSPTFTTSSYADAQGRLLSTEFPHYTEHRYEGVLLFGEHVGMLREFSWTPPDGVRVRQVQWYCVIEGRGYTATATSVETEFERRRTTLVEVLLSAEARR</sequence>
<dbReference type="RefSeq" id="WP_205114394.1">
    <property type="nucleotide sequence ID" value="NZ_JAFBCM010000001.1"/>
</dbReference>
<reference evidence="2" key="1">
    <citation type="journal article" date="2019" name="Int. J. Syst. Evol. Microbiol.">
        <title>The Global Catalogue of Microorganisms (GCM) 10K type strain sequencing project: providing services to taxonomists for standard genome sequencing and annotation.</title>
        <authorList>
            <consortium name="The Broad Institute Genomics Platform"/>
            <consortium name="The Broad Institute Genome Sequencing Center for Infectious Disease"/>
            <person name="Wu L."/>
            <person name="Ma J."/>
        </authorList>
    </citation>
    <scope>NUCLEOTIDE SEQUENCE [LARGE SCALE GENOMIC DNA]</scope>
    <source>
        <strain evidence="2">CGMCC 4.7241</strain>
    </source>
</reference>
<dbReference type="Proteomes" id="UP001595699">
    <property type="component" value="Unassembled WGS sequence"/>
</dbReference>
<dbReference type="EMBL" id="JBHRZH010000009">
    <property type="protein sequence ID" value="MFC3761743.1"/>
    <property type="molecule type" value="Genomic_DNA"/>
</dbReference>
<protein>
    <submittedName>
        <fullName evidence="1">DcrB-related protein</fullName>
    </submittedName>
</protein>